<dbReference type="STRING" id="39966.A0A369JLV0"/>
<dbReference type="SUPFAM" id="SSF82199">
    <property type="entry name" value="SET domain"/>
    <property type="match status" value="1"/>
</dbReference>
<feature type="domain" description="SET" evidence="2">
    <location>
        <begin position="94"/>
        <end position="250"/>
    </location>
</feature>
<dbReference type="SMART" id="SM00317">
    <property type="entry name" value="SET"/>
    <property type="match status" value="1"/>
</dbReference>
<reference evidence="3" key="1">
    <citation type="submission" date="2018-04" db="EMBL/GenBank/DDBJ databases">
        <title>Whole genome sequencing of Hypsizygus marmoreus.</title>
        <authorList>
            <person name="Choi I.-G."/>
            <person name="Min B."/>
            <person name="Kim J.-G."/>
            <person name="Kim S."/>
            <person name="Oh Y.-L."/>
            <person name="Kong W.-S."/>
            <person name="Park H."/>
            <person name="Jeong J."/>
            <person name="Song E.-S."/>
        </authorList>
    </citation>
    <scope>NUCLEOTIDE SEQUENCE [LARGE SCALE GENOMIC DNA]</scope>
    <source>
        <strain evidence="3">51987-8</strain>
    </source>
</reference>
<gene>
    <name evidence="3" type="primary">set5_8</name>
    <name evidence="3" type="ORF">Hypma_010491</name>
</gene>
<dbReference type="OrthoDB" id="265717at2759"/>
<dbReference type="Proteomes" id="UP000076154">
    <property type="component" value="Unassembled WGS sequence"/>
</dbReference>
<keyword evidence="4" id="KW-1185">Reference proteome</keyword>
<dbReference type="InterPro" id="IPR046341">
    <property type="entry name" value="SET_dom_sf"/>
</dbReference>
<dbReference type="PROSITE" id="PS50280">
    <property type="entry name" value="SET"/>
    <property type="match status" value="1"/>
</dbReference>
<feature type="region of interest" description="Disordered" evidence="1">
    <location>
        <begin position="1"/>
        <end position="27"/>
    </location>
</feature>
<proteinExistence type="predicted"/>
<dbReference type="InterPro" id="IPR011990">
    <property type="entry name" value="TPR-like_helical_dom_sf"/>
</dbReference>
<accession>A0A369JLV0</accession>
<sequence>MPSLSNPTHPKGVSTKRRSLPPSPLPPDDVCAEINAQVRSNAALGAPAFDFGAHVRTRSYALHDFHLDEFKVVAFLDDGVAGLLPETFRPPSPCPLYTFDIDNAGKKGLGMFALRNIPKGGLILVEHPILVVPYLVGLTTPLAEIYTRMFDRLTLEGRHELTRLANSESRDHPPSLEDVVHANAIGIQLDVPDVPNPELATHRAVFLNTSRCNHSCGPNAQWEWDTPTLSLYLSAVRPICPGEEITIQYAPSTRPRHERQKALRAQYGFTCQCQWCSVPSAEAVLRSDGARAALDGFWRNLPAFEEWCLDPTMSDDTLIKLHLGALEMIEQEGLQVLDREKHVDAIAMCYGALEDVERFKTWTARVCDAKVRENPSQALVFSKWLSNPMTFPAWGWRKTFCGSRARV</sequence>
<dbReference type="Pfam" id="PF00856">
    <property type="entry name" value="SET"/>
    <property type="match status" value="1"/>
</dbReference>
<evidence type="ECO:0000313" key="4">
    <source>
        <dbReference type="Proteomes" id="UP000076154"/>
    </source>
</evidence>
<name>A0A369JLV0_HYPMA</name>
<dbReference type="Gene3D" id="2.170.270.10">
    <property type="entry name" value="SET domain"/>
    <property type="match status" value="1"/>
</dbReference>
<dbReference type="AlphaFoldDB" id="A0A369JLV0"/>
<dbReference type="PANTHER" id="PTHR47332">
    <property type="entry name" value="SET DOMAIN-CONTAINING PROTEIN 5"/>
    <property type="match status" value="1"/>
</dbReference>
<dbReference type="InterPro" id="IPR053185">
    <property type="entry name" value="SET_domain_protein"/>
</dbReference>
<dbReference type="CDD" id="cd20071">
    <property type="entry name" value="SET_SMYD"/>
    <property type="match status" value="1"/>
</dbReference>
<dbReference type="Gene3D" id="1.25.40.10">
    <property type="entry name" value="Tetratricopeptide repeat domain"/>
    <property type="match status" value="1"/>
</dbReference>
<evidence type="ECO:0000313" key="3">
    <source>
        <dbReference type="EMBL" id="RDB22322.1"/>
    </source>
</evidence>
<dbReference type="EMBL" id="LUEZ02000051">
    <property type="protein sequence ID" value="RDB22322.1"/>
    <property type="molecule type" value="Genomic_DNA"/>
</dbReference>
<dbReference type="PANTHER" id="PTHR47332:SF4">
    <property type="entry name" value="SET DOMAIN-CONTAINING PROTEIN 5"/>
    <property type="match status" value="1"/>
</dbReference>
<comment type="caution">
    <text evidence="3">The sequence shown here is derived from an EMBL/GenBank/DDBJ whole genome shotgun (WGS) entry which is preliminary data.</text>
</comment>
<evidence type="ECO:0000259" key="2">
    <source>
        <dbReference type="PROSITE" id="PS50280"/>
    </source>
</evidence>
<evidence type="ECO:0000256" key="1">
    <source>
        <dbReference type="SAM" id="MobiDB-lite"/>
    </source>
</evidence>
<protein>
    <submittedName>
        <fullName evidence="3">SET domain-containing protein 5</fullName>
    </submittedName>
</protein>
<dbReference type="InParanoid" id="A0A369JLV0"/>
<organism evidence="3 4">
    <name type="scientific">Hypsizygus marmoreus</name>
    <name type="common">White beech mushroom</name>
    <name type="synonym">Agaricus marmoreus</name>
    <dbReference type="NCBI Taxonomy" id="39966"/>
    <lineage>
        <taxon>Eukaryota</taxon>
        <taxon>Fungi</taxon>
        <taxon>Dikarya</taxon>
        <taxon>Basidiomycota</taxon>
        <taxon>Agaricomycotina</taxon>
        <taxon>Agaricomycetes</taxon>
        <taxon>Agaricomycetidae</taxon>
        <taxon>Agaricales</taxon>
        <taxon>Tricholomatineae</taxon>
        <taxon>Lyophyllaceae</taxon>
        <taxon>Hypsizygus</taxon>
    </lineage>
</organism>
<dbReference type="InterPro" id="IPR001214">
    <property type="entry name" value="SET_dom"/>
</dbReference>